<organism evidence="1 2">
    <name type="scientific">Boothiomyces macroporosus</name>
    <dbReference type="NCBI Taxonomy" id="261099"/>
    <lineage>
        <taxon>Eukaryota</taxon>
        <taxon>Fungi</taxon>
        <taxon>Fungi incertae sedis</taxon>
        <taxon>Chytridiomycota</taxon>
        <taxon>Chytridiomycota incertae sedis</taxon>
        <taxon>Chytridiomycetes</taxon>
        <taxon>Rhizophydiales</taxon>
        <taxon>Terramycetaceae</taxon>
        <taxon>Boothiomyces</taxon>
    </lineage>
</organism>
<evidence type="ECO:0000313" key="1">
    <source>
        <dbReference type="EMBL" id="KAJ3258569.1"/>
    </source>
</evidence>
<dbReference type="AlphaFoldDB" id="A0AAD5Y8Y6"/>
<dbReference type="EMBL" id="JADGKB010000026">
    <property type="protein sequence ID" value="KAJ3258569.1"/>
    <property type="molecule type" value="Genomic_DNA"/>
</dbReference>
<sequence length="370" mass="44472">MSKLIPFTQLKHRIKKQLTKTESSSLLLNQYLTERNVTKAFKQYKELQRKNLLSYNEHSKILLFLTEHIQPHLANNYSLYIQDQINPQKVDHHNFMTIYLRDGDHTRLVEYFESIRLFMKPSVRCFNILMASYLYQQKYDQVIQTWKECCTVWKGSKYINIDGWCFIIEAYGKAKLYSQVQEILDVLIENGKYQDNIELLNSAFIRAFEFERAVEIFNSSKKTMQIYDAVIEKALESNRDPSAYYTQLIEYCNSLDALLDQKRTDKGYFRTNDKKELRKYNYPLPITVERLMKYYDSQHEYEKNVELFNYYYQAIMCTREIMELGCWAFIKTNREDDGQYIAYLMVQEYYLVSQELDKTVSLIRKKHKSK</sequence>
<gene>
    <name evidence="1" type="ORF">HK103_003529</name>
</gene>
<evidence type="ECO:0000313" key="2">
    <source>
        <dbReference type="Proteomes" id="UP001210925"/>
    </source>
</evidence>
<dbReference type="InterPro" id="IPR011990">
    <property type="entry name" value="TPR-like_helical_dom_sf"/>
</dbReference>
<name>A0AAD5Y8Y6_9FUNG</name>
<proteinExistence type="predicted"/>
<accession>A0AAD5Y8Y6</accession>
<reference evidence="1" key="1">
    <citation type="submission" date="2020-05" db="EMBL/GenBank/DDBJ databases">
        <title>Phylogenomic resolution of chytrid fungi.</title>
        <authorList>
            <person name="Stajich J.E."/>
            <person name="Amses K."/>
            <person name="Simmons R."/>
            <person name="Seto K."/>
            <person name="Myers J."/>
            <person name="Bonds A."/>
            <person name="Quandt C.A."/>
            <person name="Barry K."/>
            <person name="Liu P."/>
            <person name="Grigoriev I."/>
            <person name="Longcore J.E."/>
            <person name="James T.Y."/>
        </authorList>
    </citation>
    <scope>NUCLEOTIDE SEQUENCE</scope>
    <source>
        <strain evidence="1">PLAUS21</strain>
    </source>
</reference>
<dbReference type="Gene3D" id="1.25.40.10">
    <property type="entry name" value="Tetratricopeptide repeat domain"/>
    <property type="match status" value="1"/>
</dbReference>
<comment type="caution">
    <text evidence="1">The sequence shown here is derived from an EMBL/GenBank/DDBJ whole genome shotgun (WGS) entry which is preliminary data.</text>
</comment>
<keyword evidence="2" id="KW-1185">Reference proteome</keyword>
<protein>
    <submittedName>
        <fullName evidence="1">Uncharacterized protein</fullName>
    </submittedName>
</protein>
<dbReference type="Proteomes" id="UP001210925">
    <property type="component" value="Unassembled WGS sequence"/>
</dbReference>